<sequence precursor="true">MSATTVVHLLRHGKVHNPDNILYGRLPGYRLAASGRAMAEGVAEYLRDADIAYLAASSLQRAQETAQPLAALTGLTVVTDDRIIEAANDFEGTAFGFGSLGRPATWRRLRDPLRPSWGEPYLQIAHRMLAAVYTAVQAAPGQEAVLVSHQLPIVSVRRYLEGRRLWHDPRRRQCSVASLTSLTFVDGVFSRVDYAEPVAGIAAVNDPAVNDPAAGPDAEPVGRPTKGTA</sequence>
<protein>
    <submittedName>
        <fullName evidence="2">Phosphoglycerate mutase</fullName>
    </submittedName>
</protein>
<evidence type="ECO:0000313" key="2">
    <source>
        <dbReference type="EMBL" id="ACV77335.1"/>
    </source>
</evidence>
<dbReference type="SUPFAM" id="SSF53254">
    <property type="entry name" value="Phosphoglycerate mutase-like"/>
    <property type="match status" value="1"/>
</dbReference>
<dbReference type="KEGG" id="nml:Namu_0925"/>
<dbReference type="SMART" id="SM00855">
    <property type="entry name" value="PGAM"/>
    <property type="match status" value="1"/>
</dbReference>
<dbReference type="InterPro" id="IPR029033">
    <property type="entry name" value="His_PPase_superfam"/>
</dbReference>
<accession>C8XAH0</accession>
<dbReference type="EMBL" id="CP001737">
    <property type="protein sequence ID" value="ACV77335.1"/>
    <property type="molecule type" value="Genomic_DNA"/>
</dbReference>
<name>C8XAH0_NAKMY</name>
<dbReference type="HOGENOM" id="CLU_033323_5_1_11"/>
<dbReference type="InterPro" id="IPR013078">
    <property type="entry name" value="His_Pase_superF_clade-1"/>
</dbReference>
<gene>
    <name evidence="2" type="ordered locus">Namu_0925</name>
</gene>
<dbReference type="OrthoDB" id="3215466at2"/>
<dbReference type="Gene3D" id="3.40.50.1240">
    <property type="entry name" value="Phosphoglycerate mutase-like"/>
    <property type="match status" value="1"/>
</dbReference>
<dbReference type="RefSeq" id="WP_015746249.1">
    <property type="nucleotide sequence ID" value="NC_013235.1"/>
</dbReference>
<dbReference type="AlphaFoldDB" id="C8XAH0"/>
<feature type="region of interest" description="Disordered" evidence="1">
    <location>
        <begin position="206"/>
        <end position="229"/>
    </location>
</feature>
<evidence type="ECO:0000313" key="3">
    <source>
        <dbReference type="Proteomes" id="UP000002218"/>
    </source>
</evidence>
<dbReference type="FunCoup" id="C8XAH0">
    <property type="interactions" value="1"/>
</dbReference>
<organism evidence="2 3">
    <name type="scientific">Nakamurella multipartita (strain ATCC 700099 / DSM 44233 / CIP 104796 / JCM 9543 / NBRC 105858 / Y-104)</name>
    <name type="common">Microsphaera multipartita</name>
    <dbReference type="NCBI Taxonomy" id="479431"/>
    <lineage>
        <taxon>Bacteria</taxon>
        <taxon>Bacillati</taxon>
        <taxon>Actinomycetota</taxon>
        <taxon>Actinomycetes</taxon>
        <taxon>Nakamurellales</taxon>
        <taxon>Nakamurellaceae</taxon>
        <taxon>Nakamurella</taxon>
    </lineage>
</organism>
<dbReference type="InParanoid" id="C8XAH0"/>
<evidence type="ECO:0000256" key="1">
    <source>
        <dbReference type="SAM" id="MobiDB-lite"/>
    </source>
</evidence>
<reference evidence="2 3" key="2">
    <citation type="journal article" date="2010" name="Stand. Genomic Sci.">
        <title>Complete genome sequence of Nakamurella multipartita type strain (Y-104).</title>
        <authorList>
            <person name="Tice H."/>
            <person name="Mayilraj S."/>
            <person name="Sims D."/>
            <person name="Lapidus A."/>
            <person name="Nolan M."/>
            <person name="Lucas S."/>
            <person name="Glavina Del Rio T."/>
            <person name="Copeland A."/>
            <person name="Cheng J.F."/>
            <person name="Meincke L."/>
            <person name="Bruce D."/>
            <person name="Goodwin L."/>
            <person name="Pitluck S."/>
            <person name="Ivanova N."/>
            <person name="Mavromatis K."/>
            <person name="Ovchinnikova G."/>
            <person name="Pati A."/>
            <person name="Chen A."/>
            <person name="Palaniappan K."/>
            <person name="Land M."/>
            <person name="Hauser L."/>
            <person name="Chang Y.J."/>
            <person name="Jeffries C.D."/>
            <person name="Detter J.C."/>
            <person name="Brettin T."/>
            <person name="Rohde M."/>
            <person name="Goker M."/>
            <person name="Bristow J."/>
            <person name="Eisen J.A."/>
            <person name="Markowitz V."/>
            <person name="Hugenholtz P."/>
            <person name="Kyrpides N.C."/>
            <person name="Klenk H.P."/>
            <person name="Chen F."/>
        </authorList>
    </citation>
    <scope>NUCLEOTIDE SEQUENCE [LARGE SCALE GENOMIC DNA]</scope>
    <source>
        <strain evidence="3">ATCC 700099 / DSM 44233 / CIP 104796 / JCM 9543 / NBRC 105858 / Y-104</strain>
    </source>
</reference>
<dbReference type="CDD" id="cd07067">
    <property type="entry name" value="HP_PGM_like"/>
    <property type="match status" value="1"/>
</dbReference>
<dbReference type="Pfam" id="PF00300">
    <property type="entry name" value="His_Phos_1"/>
    <property type="match status" value="1"/>
</dbReference>
<dbReference type="eggNOG" id="COG0406">
    <property type="taxonomic scope" value="Bacteria"/>
</dbReference>
<dbReference type="STRING" id="479431.Namu_0925"/>
<keyword evidence="3" id="KW-1185">Reference proteome</keyword>
<dbReference type="Proteomes" id="UP000002218">
    <property type="component" value="Chromosome"/>
</dbReference>
<proteinExistence type="predicted"/>
<reference evidence="3" key="1">
    <citation type="submission" date="2009-09" db="EMBL/GenBank/DDBJ databases">
        <title>The complete genome of Nakamurella multipartita DSM 44233.</title>
        <authorList>
            <consortium name="US DOE Joint Genome Institute (JGI-PGF)"/>
            <person name="Lucas S."/>
            <person name="Copeland A."/>
            <person name="Lapidus A."/>
            <person name="Glavina del Rio T."/>
            <person name="Dalin E."/>
            <person name="Tice H."/>
            <person name="Bruce D."/>
            <person name="Goodwin L."/>
            <person name="Pitluck S."/>
            <person name="Kyrpides N."/>
            <person name="Mavromatis K."/>
            <person name="Ivanova N."/>
            <person name="Ovchinnikova G."/>
            <person name="Sims D."/>
            <person name="Meincke L."/>
            <person name="Brettin T."/>
            <person name="Detter J.C."/>
            <person name="Han C."/>
            <person name="Larimer F."/>
            <person name="Land M."/>
            <person name="Hauser L."/>
            <person name="Markowitz V."/>
            <person name="Cheng J.-F."/>
            <person name="Hugenholtz P."/>
            <person name="Woyke T."/>
            <person name="Wu D."/>
            <person name="Klenk H.-P."/>
            <person name="Eisen J.A."/>
        </authorList>
    </citation>
    <scope>NUCLEOTIDE SEQUENCE [LARGE SCALE GENOMIC DNA]</scope>
    <source>
        <strain evidence="3">ATCC 700099 / DSM 44233 / CIP 104796 / JCM 9543 / NBRC 105858 / Y-104</strain>
    </source>
</reference>